<organism evidence="1 2">
    <name type="scientific">Polynucleobacter cosmopolitanus</name>
    <dbReference type="NCBI Taxonomy" id="351345"/>
    <lineage>
        <taxon>Bacteria</taxon>
        <taxon>Pseudomonadati</taxon>
        <taxon>Pseudomonadota</taxon>
        <taxon>Betaproteobacteria</taxon>
        <taxon>Burkholderiales</taxon>
        <taxon>Burkholderiaceae</taxon>
        <taxon>Polynucleobacter</taxon>
    </lineage>
</organism>
<dbReference type="InterPro" id="IPR010982">
    <property type="entry name" value="Lambda_DNA-bd_dom_sf"/>
</dbReference>
<dbReference type="SUPFAM" id="SSF47413">
    <property type="entry name" value="lambda repressor-like DNA-binding domains"/>
    <property type="match status" value="1"/>
</dbReference>
<keyword evidence="2" id="KW-1185">Reference proteome</keyword>
<comment type="caution">
    <text evidence="1">The sequence shown here is derived from an EMBL/GenBank/DDBJ whole genome shotgun (WGS) entry which is preliminary data.</text>
</comment>
<evidence type="ECO:0000313" key="1">
    <source>
        <dbReference type="EMBL" id="OXL16565.1"/>
    </source>
</evidence>
<dbReference type="Proteomes" id="UP000215188">
    <property type="component" value="Unassembled WGS sequence"/>
</dbReference>
<accession>A0A229FX47</accession>
<dbReference type="OrthoDB" id="9156632at2"/>
<sequence length="77" mass="8388">MVSLKITDTKTLGELLRAQRKALGLTQLDMAGVGNSGNRFIVELEAGKPTVQFQKTLDTLNLLGLEMVIREKTSGDL</sequence>
<dbReference type="Gene3D" id="1.10.260.40">
    <property type="entry name" value="lambda repressor-like DNA-binding domains"/>
    <property type="match status" value="1"/>
</dbReference>
<name>A0A229FX47_9BURK</name>
<dbReference type="GO" id="GO:0003677">
    <property type="term" value="F:DNA binding"/>
    <property type="evidence" value="ECO:0007669"/>
    <property type="project" value="InterPro"/>
</dbReference>
<dbReference type="EMBL" id="NJGG01000001">
    <property type="protein sequence ID" value="OXL16565.1"/>
    <property type="molecule type" value="Genomic_DNA"/>
</dbReference>
<protein>
    <submittedName>
        <fullName evidence="1">Transcriptional regulator</fullName>
    </submittedName>
</protein>
<evidence type="ECO:0000313" key="2">
    <source>
        <dbReference type="Proteomes" id="UP000215188"/>
    </source>
</evidence>
<proteinExistence type="predicted"/>
<dbReference type="AlphaFoldDB" id="A0A229FX47"/>
<gene>
    <name evidence="1" type="ORF">AOC33_03840</name>
</gene>
<reference evidence="1 2" key="1">
    <citation type="submission" date="2017-06" db="EMBL/GenBank/DDBJ databases">
        <title>Reclassification of a Polynucleobacter cosmopolitanus strain isolated from tropical Lake Victoria as Polynucleobacter victoriensis comb. nov.</title>
        <authorList>
            <person name="Hahn M.W."/>
        </authorList>
    </citation>
    <scope>NUCLEOTIDE SEQUENCE [LARGE SCALE GENOMIC DNA]</scope>
    <source>
        <strain evidence="1 2">MWH-MoIso2</strain>
    </source>
</reference>